<dbReference type="EMBL" id="CM055112">
    <property type="protein sequence ID" value="KAJ7516864.1"/>
    <property type="molecule type" value="Genomic_DNA"/>
</dbReference>
<reference evidence="2" key="1">
    <citation type="journal article" date="2024" name="Proc. Natl. Acad. Sci. U.S.A.">
        <title>Extraordinary preservation of gene collinearity over three hundred million years revealed in homosporous lycophytes.</title>
        <authorList>
            <person name="Li C."/>
            <person name="Wickell D."/>
            <person name="Kuo L.Y."/>
            <person name="Chen X."/>
            <person name="Nie B."/>
            <person name="Liao X."/>
            <person name="Peng D."/>
            <person name="Ji J."/>
            <person name="Jenkins J."/>
            <person name="Williams M."/>
            <person name="Shu S."/>
            <person name="Plott C."/>
            <person name="Barry K."/>
            <person name="Rajasekar S."/>
            <person name="Grimwood J."/>
            <person name="Han X."/>
            <person name="Sun S."/>
            <person name="Hou Z."/>
            <person name="He W."/>
            <person name="Dai G."/>
            <person name="Sun C."/>
            <person name="Schmutz J."/>
            <person name="Leebens-Mack J.H."/>
            <person name="Li F.W."/>
            <person name="Wang L."/>
        </authorList>
    </citation>
    <scope>NUCLEOTIDE SEQUENCE [LARGE SCALE GENOMIC DNA]</scope>
    <source>
        <strain evidence="2">cv. PW_Plant_1</strain>
    </source>
</reference>
<evidence type="ECO:0000313" key="2">
    <source>
        <dbReference type="Proteomes" id="UP001162992"/>
    </source>
</evidence>
<keyword evidence="2" id="KW-1185">Reference proteome</keyword>
<sequence length="842" mass="93648">MKDNEGRSCSSSHGAAGKYVRYTNEQLNALEHAYNECPRPSSTRRQQLIKDFPVLAHIAPKQINVWFQNRRCREKHRKELTGLVGLNAKLKASNKTLVEQNEQLAKNAAYGTLEKHCLLMQLNGHCNTNQTSFHAANQQSEAAIVTDRTTDFLVPEGDSECETSGGVNITGLLLIAEETLKEFLAKALGTTIDWIQLPGMKPCPDSFGMVAVSHGCDGVAARVLGLVPLEPTRIAGILKDRPSWLHACRSTDVVGTATTENKGTLEVVYTQMYAPTTLDPPRDFWTLRYTTFLEDGNLVVCERSLKDTKYLPTMPSMEYFMRAEMLSSGYLIRPCEGGNCVVYLVDHMDLKGTSTLEVLRPLYQSSSFLAQQMTLPAMLFLKQEAQVEQMPEGFQIFPTLRSLALRMARGFNDALNGFPDNGWSLIGRDGTEDVSISFNTSSYLKGIEPKSSAVHSEDGRILCAKASMLLQNVPPTVLIKFLRKHRSEWAGTFDAASSVDFMSGYGSSVMNERQFGNWKDPSRVRQSMGQDYLELIKLENYAQFDATPAKEVYFLQLCSEDDEEKSGACAQLVFAPVEAAVSDDMMLLPSGFRLIPLDQELGETKLACMLDPELALEDSYGKSPGNLTSRYHSRSLLTVAFQFAYEVQNQDNIVGIARKYVRKVMNFVQQVTIALAASNLGSQLRSTPPATAEAHMLINLLIYSYRLHFGVDLLSDSGKADALTQLFWFHTDAIVCCTWKELPKFLFANRAGLEMLETTLDELQNILWDSTVLESGRKAALSELVQVLQQGIAYLPGGVRLSSTGRVAAYERAIAWKVFHENGTVLCIAIMFINWSSMPLLL</sequence>
<evidence type="ECO:0000313" key="1">
    <source>
        <dbReference type="EMBL" id="KAJ7516864.1"/>
    </source>
</evidence>
<comment type="caution">
    <text evidence="1">The sequence shown here is derived from an EMBL/GenBank/DDBJ whole genome shotgun (WGS) entry which is preliminary data.</text>
</comment>
<protein>
    <submittedName>
        <fullName evidence="1">Uncharacterized protein</fullName>
    </submittedName>
</protein>
<name>A0ACC2AIW8_DIPCM</name>
<gene>
    <name evidence="1" type="ORF">O6H91_21G002100</name>
</gene>
<organism evidence="1 2">
    <name type="scientific">Diphasiastrum complanatum</name>
    <name type="common">Issler's clubmoss</name>
    <name type="synonym">Lycopodium complanatum</name>
    <dbReference type="NCBI Taxonomy" id="34168"/>
    <lineage>
        <taxon>Eukaryota</taxon>
        <taxon>Viridiplantae</taxon>
        <taxon>Streptophyta</taxon>
        <taxon>Embryophyta</taxon>
        <taxon>Tracheophyta</taxon>
        <taxon>Lycopodiopsida</taxon>
        <taxon>Lycopodiales</taxon>
        <taxon>Lycopodiaceae</taxon>
        <taxon>Lycopodioideae</taxon>
        <taxon>Diphasiastrum</taxon>
    </lineage>
</organism>
<proteinExistence type="predicted"/>
<dbReference type="Proteomes" id="UP001162992">
    <property type="component" value="Chromosome 21"/>
</dbReference>
<accession>A0ACC2AIW8</accession>